<dbReference type="EMBL" id="VSSQ01097234">
    <property type="protein sequence ID" value="MPN40672.1"/>
    <property type="molecule type" value="Genomic_DNA"/>
</dbReference>
<comment type="caution">
    <text evidence="4">The sequence shown here is derived from an EMBL/GenBank/DDBJ whole genome shotgun (WGS) entry which is preliminary data.</text>
</comment>
<dbReference type="SUPFAM" id="SSF52317">
    <property type="entry name" value="Class I glutamine amidotransferase-like"/>
    <property type="match status" value="1"/>
</dbReference>
<gene>
    <name evidence="4" type="primary">metAA_24</name>
    <name evidence="4" type="ORF">SDC9_188210</name>
</gene>
<organism evidence="4">
    <name type="scientific">bioreactor metagenome</name>
    <dbReference type="NCBI Taxonomy" id="1076179"/>
    <lineage>
        <taxon>unclassified sequences</taxon>
        <taxon>metagenomes</taxon>
        <taxon>ecological metagenomes</taxon>
    </lineage>
</organism>
<protein>
    <submittedName>
        <fullName evidence="4">Homoserine O-acetyltransferase</fullName>
        <ecNumber evidence="4">2.3.1.31</ecNumber>
    </submittedName>
</protein>
<dbReference type="Pfam" id="PF04204">
    <property type="entry name" value="HTS"/>
    <property type="match status" value="1"/>
</dbReference>
<keyword evidence="1" id="KW-0028">Amino-acid biosynthesis</keyword>
<sequence length="107" mass="12445">MREDIEKVGALNILASSEQAGVFAAARNDYRQIFIMGHPEYDTETLNNEFIRDKDAGLNPEVPSNYFLNDDYTQKPVNRWRSQASLIYINWLNYVYQETPYDITSIS</sequence>
<dbReference type="PANTHER" id="PTHR20919:SF0">
    <property type="entry name" value="HOMOSERINE O-SUCCINYLTRANSFERASE"/>
    <property type="match status" value="1"/>
</dbReference>
<proteinExistence type="predicted"/>
<dbReference type="PANTHER" id="PTHR20919">
    <property type="entry name" value="HOMOSERINE O-SUCCINYLTRANSFERASE"/>
    <property type="match status" value="1"/>
</dbReference>
<name>A0A645HQF0_9ZZZZ</name>
<dbReference type="GO" id="GO:0008652">
    <property type="term" value="P:amino acid biosynthetic process"/>
    <property type="evidence" value="ECO:0007669"/>
    <property type="project" value="UniProtKB-KW"/>
</dbReference>
<dbReference type="GO" id="GO:0004414">
    <property type="term" value="F:homoserine O-acetyltransferase activity"/>
    <property type="evidence" value="ECO:0007669"/>
    <property type="project" value="UniProtKB-EC"/>
</dbReference>
<dbReference type="GO" id="GO:0008899">
    <property type="term" value="F:homoserine O-succinyltransferase activity"/>
    <property type="evidence" value="ECO:0007669"/>
    <property type="project" value="TreeGrafter"/>
</dbReference>
<dbReference type="InterPro" id="IPR029062">
    <property type="entry name" value="Class_I_gatase-like"/>
</dbReference>
<dbReference type="InterPro" id="IPR033752">
    <property type="entry name" value="MetA_family"/>
</dbReference>
<dbReference type="EC" id="2.3.1.31" evidence="4"/>
<evidence type="ECO:0000256" key="1">
    <source>
        <dbReference type="ARBA" id="ARBA00022605"/>
    </source>
</evidence>
<dbReference type="Gene3D" id="3.40.50.880">
    <property type="match status" value="1"/>
</dbReference>
<reference evidence="4" key="1">
    <citation type="submission" date="2019-08" db="EMBL/GenBank/DDBJ databases">
        <authorList>
            <person name="Kucharzyk K."/>
            <person name="Murdoch R.W."/>
            <person name="Higgins S."/>
            <person name="Loffler F."/>
        </authorList>
    </citation>
    <scope>NUCLEOTIDE SEQUENCE</scope>
</reference>
<accession>A0A645HQF0</accession>
<keyword evidence="3 4" id="KW-0012">Acyltransferase</keyword>
<evidence type="ECO:0000256" key="2">
    <source>
        <dbReference type="ARBA" id="ARBA00022679"/>
    </source>
</evidence>
<keyword evidence="2 4" id="KW-0808">Transferase</keyword>
<evidence type="ECO:0000256" key="3">
    <source>
        <dbReference type="ARBA" id="ARBA00023315"/>
    </source>
</evidence>
<dbReference type="AlphaFoldDB" id="A0A645HQF0"/>
<evidence type="ECO:0000313" key="4">
    <source>
        <dbReference type="EMBL" id="MPN40672.1"/>
    </source>
</evidence>